<keyword evidence="2" id="KW-1185">Reference proteome</keyword>
<name>A0A6A4LLZ4_9ERIC</name>
<evidence type="ECO:0000313" key="1">
    <source>
        <dbReference type="EMBL" id="KAE9455448.1"/>
    </source>
</evidence>
<gene>
    <name evidence="1" type="ORF">C3L33_12650</name>
</gene>
<accession>A0A6A4LLZ4</accession>
<dbReference type="Proteomes" id="UP000428333">
    <property type="component" value="Linkage Group LG07"/>
</dbReference>
<organism evidence="1 2">
    <name type="scientific">Rhododendron williamsianum</name>
    <dbReference type="NCBI Taxonomy" id="262921"/>
    <lineage>
        <taxon>Eukaryota</taxon>
        <taxon>Viridiplantae</taxon>
        <taxon>Streptophyta</taxon>
        <taxon>Embryophyta</taxon>
        <taxon>Tracheophyta</taxon>
        <taxon>Spermatophyta</taxon>
        <taxon>Magnoliopsida</taxon>
        <taxon>eudicotyledons</taxon>
        <taxon>Gunneridae</taxon>
        <taxon>Pentapetalae</taxon>
        <taxon>asterids</taxon>
        <taxon>Ericales</taxon>
        <taxon>Ericaceae</taxon>
        <taxon>Ericoideae</taxon>
        <taxon>Rhodoreae</taxon>
        <taxon>Rhododendron</taxon>
    </lineage>
</organism>
<dbReference type="GO" id="GO:0051983">
    <property type="term" value="P:regulation of chromosome segregation"/>
    <property type="evidence" value="ECO:0007669"/>
    <property type="project" value="InterPro"/>
</dbReference>
<dbReference type="EMBL" id="QEFC01001845">
    <property type="protein sequence ID" value="KAE9455448.1"/>
    <property type="molecule type" value="Genomic_DNA"/>
</dbReference>
<proteinExistence type="predicted"/>
<dbReference type="InterPro" id="IPR044951">
    <property type="entry name" value="SPC24-like"/>
</dbReference>
<dbReference type="AlphaFoldDB" id="A0A6A4LLZ4"/>
<dbReference type="OrthoDB" id="1906227at2759"/>
<protein>
    <submittedName>
        <fullName evidence="1">Uncharacterized protein</fullName>
    </submittedName>
</protein>
<comment type="caution">
    <text evidence="1">The sequence shown here is derived from an EMBL/GenBank/DDBJ whole genome shotgun (WGS) entry which is preliminary data.</text>
</comment>
<sequence>MGDSTRKIDVQKLIAFGNDLVGCLKEEKDVKNLTQHMELSKALQSHCNGDSKAVHNLRQAVYLCYANGLMDYMSIRDVECEWDIAVGSPSYIIDNLFLASDYRKKIDLSKKKADDTKSEAVADVEMDFLQKELAVSNMINTVITNQIGDLELQGVSVEERRQLLKKLEQEELRTQ</sequence>
<feature type="non-terminal residue" evidence="1">
    <location>
        <position position="1"/>
    </location>
</feature>
<dbReference type="PANTHER" id="PTHR35730">
    <property type="entry name" value="KINETOCHORE PROTEIN SPC24 HOMOLOG-RELATED"/>
    <property type="match status" value="1"/>
</dbReference>
<evidence type="ECO:0000313" key="2">
    <source>
        <dbReference type="Proteomes" id="UP000428333"/>
    </source>
</evidence>
<dbReference type="PANTHER" id="PTHR35730:SF2">
    <property type="entry name" value="KINETOCHORE PROTEIN SPC24 HOMOLOG-RELATED"/>
    <property type="match status" value="1"/>
</dbReference>
<reference evidence="1 2" key="1">
    <citation type="journal article" date="2019" name="Genome Biol. Evol.">
        <title>The Rhododendron genome and chromosomal organization provide insight into shared whole-genome duplications across the heath family (Ericaceae).</title>
        <authorList>
            <person name="Soza V.L."/>
            <person name="Lindsley D."/>
            <person name="Waalkes A."/>
            <person name="Ramage E."/>
            <person name="Patwardhan R.P."/>
            <person name="Burton J.N."/>
            <person name="Adey A."/>
            <person name="Kumar A."/>
            <person name="Qiu R."/>
            <person name="Shendure J."/>
            <person name="Hall B."/>
        </authorList>
    </citation>
    <scope>NUCLEOTIDE SEQUENCE [LARGE SCALE GENOMIC DNA]</scope>
    <source>
        <strain evidence="1">RSF 1966-606</strain>
    </source>
</reference>